<accession>A0A2U1T285</accession>
<dbReference type="InterPro" id="IPR002933">
    <property type="entry name" value="Peptidase_M20"/>
</dbReference>
<dbReference type="Pfam" id="PF01546">
    <property type="entry name" value="Peptidase_M20"/>
    <property type="match status" value="1"/>
</dbReference>
<sequence length="426" mass="45011">MHYPPAVASRVEAARISRWIDRFAAMTEPGHGVTRLAYSPLEREAHALFAAEMTALGLTVKTDAAGNTIAELAPTGDEGDAAEHAPAIGTGSHLDSVPEGGRFDGIAGVVAGMEVARIAVEEDVQRRRPWRFVAFASEEGARFGQACNGSRMIAGLTRSADLHALHDANGVTMAQAMMQVGLAPESVDSARWRADDWFAFVEMHIEQGGVLESKGTPVGIVDTISGSTRLQATLLGQASHTGGTPMRLRKDALVAASECVLACQAIATDPEHHGTRVTVGRLEVFPGSITTIPGKVVFTVDVRDVDSDRQRRTSEALASAFERISAARGTTLAVEVIGDTSPVVLPSWIVDEIAAGAADVGLAYRVLPSGASHDSQQINRVVPAGMIFVPSRDGLSHVPEEFTRAEELADGATVLLRTMVRLDAAA</sequence>
<dbReference type="GO" id="GO:0016813">
    <property type="term" value="F:hydrolase activity, acting on carbon-nitrogen (but not peptide) bonds, in linear amidines"/>
    <property type="evidence" value="ECO:0007669"/>
    <property type="project" value="InterPro"/>
</dbReference>
<gene>
    <name evidence="4" type="ORF">DF220_09165</name>
</gene>
<dbReference type="SUPFAM" id="SSF53187">
    <property type="entry name" value="Zn-dependent exopeptidases"/>
    <property type="match status" value="1"/>
</dbReference>
<evidence type="ECO:0000313" key="4">
    <source>
        <dbReference type="EMBL" id="PWB97977.1"/>
    </source>
</evidence>
<comment type="caution">
    <text evidence="4">The sequence shown here is derived from an EMBL/GenBank/DDBJ whole genome shotgun (WGS) entry which is preliminary data.</text>
</comment>
<dbReference type="NCBIfam" id="TIGR01879">
    <property type="entry name" value="hydantase"/>
    <property type="match status" value="1"/>
</dbReference>
<dbReference type="EMBL" id="QEEX01000001">
    <property type="protein sequence ID" value="PWB97977.1"/>
    <property type="molecule type" value="Genomic_DNA"/>
</dbReference>
<dbReference type="PIRSF" id="PIRSF001235">
    <property type="entry name" value="Amidase_carbamoylase"/>
    <property type="match status" value="1"/>
</dbReference>
<keyword evidence="3" id="KW-0479">Metal-binding</keyword>
<comment type="cofactor">
    <cofactor evidence="3">
        <name>Zn(2+)</name>
        <dbReference type="ChEBI" id="CHEBI:29105"/>
    </cofactor>
    <text evidence="3">Binds 2 Zn(2+) ions per subunit.</text>
</comment>
<dbReference type="Proteomes" id="UP000244978">
    <property type="component" value="Unassembled WGS sequence"/>
</dbReference>
<proteinExistence type="inferred from homology"/>
<dbReference type="InterPro" id="IPR036264">
    <property type="entry name" value="Bact_exopeptidase_dim_dom"/>
</dbReference>
<dbReference type="RefSeq" id="WP_108997795.1">
    <property type="nucleotide sequence ID" value="NZ_QEEX01000001.1"/>
</dbReference>
<dbReference type="Gene3D" id="3.30.70.360">
    <property type="match status" value="1"/>
</dbReference>
<feature type="binding site" evidence="3">
    <location>
        <position position="104"/>
    </location>
    <ligand>
        <name>Zn(2+)</name>
        <dbReference type="ChEBI" id="CHEBI:29105"/>
        <label>1</label>
    </ligand>
</feature>
<reference evidence="5" key="1">
    <citation type="submission" date="2018-04" db="EMBL/GenBank/DDBJ databases">
        <authorList>
            <person name="Liu S."/>
            <person name="Wang Z."/>
            <person name="Li J."/>
        </authorList>
    </citation>
    <scope>NUCLEOTIDE SEQUENCE [LARGE SCALE GENOMIC DNA]</scope>
    <source>
        <strain evidence="5">S1194</strain>
    </source>
</reference>
<evidence type="ECO:0000256" key="2">
    <source>
        <dbReference type="ARBA" id="ARBA00022801"/>
    </source>
</evidence>
<dbReference type="InterPro" id="IPR010158">
    <property type="entry name" value="Amidase_Cbmase"/>
</dbReference>
<feature type="binding site" evidence="3">
    <location>
        <position position="204"/>
    </location>
    <ligand>
        <name>Zn(2+)</name>
        <dbReference type="ChEBI" id="CHEBI:29105"/>
        <label>1</label>
    </ligand>
</feature>
<dbReference type="NCBIfam" id="NF006771">
    <property type="entry name" value="PRK09290.1-5"/>
    <property type="match status" value="1"/>
</dbReference>
<feature type="binding site" evidence="3">
    <location>
        <position position="139"/>
    </location>
    <ligand>
        <name>Zn(2+)</name>
        <dbReference type="ChEBI" id="CHEBI:29105"/>
        <label>2</label>
    </ligand>
</feature>
<feature type="binding site" evidence="3">
    <location>
        <position position="104"/>
    </location>
    <ligand>
        <name>Zn(2+)</name>
        <dbReference type="ChEBI" id="CHEBI:29105"/>
        <label>2</label>
    </ligand>
</feature>
<dbReference type="CDD" id="cd03884">
    <property type="entry name" value="M20_bAS"/>
    <property type="match status" value="1"/>
</dbReference>
<protein>
    <submittedName>
        <fullName evidence="4">Zn-dependent hydrolase</fullName>
    </submittedName>
</protein>
<dbReference type="SUPFAM" id="SSF55031">
    <property type="entry name" value="Bacterial exopeptidase dimerisation domain"/>
    <property type="match status" value="1"/>
</dbReference>
<name>A0A2U1T285_9MICO</name>
<comment type="similarity">
    <text evidence="1">Belongs to the peptidase M20 family.</text>
</comment>
<dbReference type="GO" id="GO:0046872">
    <property type="term" value="F:metal ion binding"/>
    <property type="evidence" value="ECO:0007669"/>
    <property type="project" value="UniProtKB-KW"/>
</dbReference>
<keyword evidence="5" id="KW-1185">Reference proteome</keyword>
<organism evidence="4 5">
    <name type="scientific">Homoserinimonas hongtaonis</name>
    <dbReference type="NCBI Taxonomy" id="2079791"/>
    <lineage>
        <taxon>Bacteria</taxon>
        <taxon>Bacillati</taxon>
        <taxon>Actinomycetota</taxon>
        <taxon>Actinomycetes</taxon>
        <taxon>Micrococcales</taxon>
        <taxon>Microbacteriaceae</taxon>
        <taxon>Homoserinimonas</taxon>
    </lineage>
</organism>
<keyword evidence="3" id="KW-0862">Zinc</keyword>
<dbReference type="PANTHER" id="PTHR32494">
    <property type="entry name" value="ALLANTOATE DEIMINASE-RELATED"/>
    <property type="match status" value="1"/>
</dbReference>
<dbReference type="Gene3D" id="3.40.630.10">
    <property type="entry name" value="Zn peptidases"/>
    <property type="match status" value="1"/>
</dbReference>
<dbReference type="AlphaFoldDB" id="A0A2U1T285"/>
<feature type="binding site" evidence="3">
    <location>
        <position position="93"/>
    </location>
    <ligand>
        <name>Zn(2+)</name>
        <dbReference type="ChEBI" id="CHEBI:29105"/>
        <label>1</label>
    </ligand>
</feature>
<feature type="binding site" evidence="3">
    <location>
        <position position="397"/>
    </location>
    <ligand>
        <name>Zn(2+)</name>
        <dbReference type="ChEBI" id="CHEBI:29105"/>
        <label>2</label>
    </ligand>
</feature>
<evidence type="ECO:0000313" key="5">
    <source>
        <dbReference type="Proteomes" id="UP000244978"/>
    </source>
</evidence>
<keyword evidence="2 4" id="KW-0378">Hydrolase</keyword>
<evidence type="ECO:0000256" key="3">
    <source>
        <dbReference type="PIRSR" id="PIRSR001235-1"/>
    </source>
</evidence>
<dbReference type="PANTHER" id="PTHR32494:SF5">
    <property type="entry name" value="ALLANTOATE AMIDOHYDROLASE"/>
    <property type="match status" value="1"/>
</dbReference>
<evidence type="ECO:0000256" key="1">
    <source>
        <dbReference type="ARBA" id="ARBA00006153"/>
    </source>
</evidence>